<organism evidence="3">
    <name type="scientific">Harpegnathos saltator</name>
    <name type="common">Jerdon's jumping ant</name>
    <dbReference type="NCBI Taxonomy" id="610380"/>
    <lineage>
        <taxon>Eukaryota</taxon>
        <taxon>Metazoa</taxon>
        <taxon>Ecdysozoa</taxon>
        <taxon>Arthropoda</taxon>
        <taxon>Hexapoda</taxon>
        <taxon>Insecta</taxon>
        <taxon>Pterygota</taxon>
        <taxon>Neoptera</taxon>
        <taxon>Endopterygota</taxon>
        <taxon>Hymenoptera</taxon>
        <taxon>Apocrita</taxon>
        <taxon>Aculeata</taxon>
        <taxon>Formicoidea</taxon>
        <taxon>Formicidae</taxon>
        <taxon>Ponerinae</taxon>
        <taxon>Ponerini</taxon>
        <taxon>Harpegnathos</taxon>
    </lineage>
</organism>
<protein>
    <submittedName>
        <fullName evidence="2">Uncharacterized protein</fullName>
    </submittedName>
</protein>
<dbReference type="Proteomes" id="UP000008237">
    <property type="component" value="Unassembled WGS sequence"/>
</dbReference>
<dbReference type="EMBL" id="GL452916">
    <property type="protein sequence ID" value="EFN76592.1"/>
    <property type="molecule type" value="Genomic_DNA"/>
</dbReference>
<dbReference type="InParanoid" id="E2C649"/>
<evidence type="ECO:0000313" key="3">
    <source>
        <dbReference type="Proteomes" id="UP000008237"/>
    </source>
</evidence>
<reference evidence="2 3" key="1">
    <citation type="journal article" date="2010" name="Science">
        <title>Genomic comparison of the ants Camponotus floridanus and Harpegnathos saltator.</title>
        <authorList>
            <person name="Bonasio R."/>
            <person name="Zhang G."/>
            <person name="Ye C."/>
            <person name="Mutti N.S."/>
            <person name="Fang X."/>
            <person name="Qin N."/>
            <person name="Donahue G."/>
            <person name="Yang P."/>
            <person name="Li Q."/>
            <person name="Li C."/>
            <person name="Zhang P."/>
            <person name="Huang Z."/>
            <person name="Berger S.L."/>
            <person name="Reinberg D."/>
            <person name="Wang J."/>
            <person name="Liebig J."/>
        </authorList>
    </citation>
    <scope>NUCLEOTIDE SEQUENCE [LARGE SCALE GENOMIC DNA]</scope>
    <source>
        <strain evidence="2 3">R22 G/1</strain>
    </source>
</reference>
<sequence>MYWGLMQTHLYLCCSSTTDLAAVMPFVLPRLNSDRVREYGLSLSVDCCRWSASATTCRYIEDEGQPYSDGLRNRHYAIRVKYYQPAADHGVMPADDTGGATARPRGELANAPA</sequence>
<proteinExistence type="predicted"/>
<name>E2C649_HARSA</name>
<keyword evidence="3" id="KW-1185">Reference proteome</keyword>
<feature type="region of interest" description="Disordered" evidence="1">
    <location>
        <begin position="89"/>
        <end position="113"/>
    </location>
</feature>
<accession>E2C649</accession>
<dbReference type="AlphaFoldDB" id="E2C649"/>
<evidence type="ECO:0000313" key="2">
    <source>
        <dbReference type="EMBL" id="EFN76592.1"/>
    </source>
</evidence>
<gene>
    <name evidence="2" type="ORF">EAI_06694</name>
</gene>
<evidence type="ECO:0000256" key="1">
    <source>
        <dbReference type="SAM" id="MobiDB-lite"/>
    </source>
</evidence>